<accession>A0A0K0D6C5</accession>
<dbReference type="PROSITE" id="PS51034">
    <property type="entry name" value="ZP_2"/>
    <property type="match status" value="1"/>
</dbReference>
<dbReference type="InterPro" id="IPR001507">
    <property type="entry name" value="ZP_dom"/>
</dbReference>
<dbReference type="InterPro" id="IPR051962">
    <property type="entry name" value="Cuticlin"/>
</dbReference>
<dbReference type="Proteomes" id="UP000035642">
    <property type="component" value="Unassembled WGS sequence"/>
</dbReference>
<proteinExistence type="predicted"/>
<organism evidence="3 4">
    <name type="scientific">Angiostrongylus cantonensis</name>
    <name type="common">Rat lungworm</name>
    <dbReference type="NCBI Taxonomy" id="6313"/>
    <lineage>
        <taxon>Eukaryota</taxon>
        <taxon>Metazoa</taxon>
        <taxon>Ecdysozoa</taxon>
        <taxon>Nematoda</taxon>
        <taxon>Chromadorea</taxon>
        <taxon>Rhabditida</taxon>
        <taxon>Rhabditina</taxon>
        <taxon>Rhabditomorpha</taxon>
        <taxon>Strongyloidea</taxon>
        <taxon>Metastrongylidae</taxon>
        <taxon>Angiostrongylus</taxon>
    </lineage>
</organism>
<feature type="domain" description="ZP" evidence="2">
    <location>
        <begin position="1"/>
        <end position="122"/>
    </location>
</feature>
<evidence type="ECO:0000259" key="2">
    <source>
        <dbReference type="PROSITE" id="PS51034"/>
    </source>
</evidence>
<dbReference type="PANTHER" id="PTHR22907:SF34">
    <property type="entry name" value="ZP DOMAIN-CONTAINING PROTEIN"/>
    <property type="match status" value="1"/>
</dbReference>
<reference evidence="3" key="1">
    <citation type="submission" date="2012-09" db="EMBL/GenBank/DDBJ databases">
        <authorList>
            <person name="Martin A.A."/>
        </authorList>
    </citation>
    <scope>NUCLEOTIDE SEQUENCE</scope>
</reference>
<dbReference type="Pfam" id="PF25301">
    <property type="entry name" value="CUT_C"/>
    <property type="match status" value="1"/>
</dbReference>
<evidence type="ECO:0000313" key="4">
    <source>
        <dbReference type="WBParaSite" id="ACAC_0000562001-mRNA-1"/>
    </source>
</evidence>
<dbReference type="WBParaSite" id="ACAC_0000562001-mRNA-1">
    <property type="protein sequence ID" value="ACAC_0000562001-mRNA-1"/>
    <property type="gene ID" value="ACAC_0000562001"/>
</dbReference>
<keyword evidence="1" id="KW-0732">Signal</keyword>
<reference evidence="4" key="2">
    <citation type="submission" date="2017-02" db="UniProtKB">
        <authorList>
            <consortium name="WormBaseParasite"/>
        </authorList>
    </citation>
    <scope>IDENTIFICATION</scope>
</reference>
<sequence>MEKVLDGGKGGNPLTFASVGQLVYHEWTCDPEGKLSEDSPFCATVHSCNVKEDGGREVLLLDENGCAVDRYLLNNLDYTSDLTGGQISQVFKFADQHSLFFQCQIRLSLKEGPVCRRSSDDCPKVLRGKRSTGSNSHEDNVDVVSQYMTIFDIDGSGGKSWL</sequence>
<evidence type="ECO:0000313" key="3">
    <source>
        <dbReference type="Proteomes" id="UP000035642"/>
    </source>
</evidence>
<dbReference type="PANTHER" id="PTHR22907">
    <property type="entry name" value="GH04558P"/>
    <property type="match status" value="1"/>
</dbReference>
<dbReference type="InterPro" id="IPR057475">
    <property type="entry name" value="CUT_C"/>
</dbReference>
<name>A0A0K0D6C5_ANGCA</name>
<keyword evidence="3" id="KW-1185">Reference proteome</keyword>
<protein>
    <submittedName>
        <fullName evidence="4">ZP domain-containing protein</fullName>
    </submittedName>
</protein>
<evidence type="ECO:0000256" key="1">
    <source>
        <dbReference type="ARBA" id="ARBA00022729"/>
    </source>
</evidence>
<dbReference type="AlphaFoldDB" id="A0A0K0D6C5"/>